<dbReference type="SUPFAM" id="SSF103473">
    <property type="entry name" value="MFS general substrate transporter"/>
    <property type="match status" value="1"/>
</dbReference>
<reference evidence="14" key="5">
    <citation type="submission" date="2011-05" db="EMBL/GenBank/DDBJ databases">
        <authorList>
            <consortium name="VectorBase"/>
        </authorList>
    </citation>
    <scope>NUCLEOTIDE SEQUENCE</scope>
    <source>
        <strain evidence="14">PEST</strain>
    </source>
</reference>
<evidence type="ECO:0000256" key="12">
    <source>
        <dbReference type="SAM" id="Phobius"/>
    </source>
</evidence>
<comment type="subcellular location">
    <subcellularLocation>
        <location evidence="1">Cell membrane</location>
        <topology evidence="1">Multi-pass membrane protein</topology>
    </subcellularLocation>
</comment>
<keyword evidence="5 12" id="KW-0812">Transmembrane</keyword>
<feature type="transmembrane region" description="Helical" evidence="12">
    <location>
        <begin position="410"/>
        <end position="433"/>
    </location>
</feature>
<evidence type="ECO:0000256" key="9">
    <source>
        <dbReference type="ARBA" id="ARBA00024348"/>
    </source>
</evidence>
<proteinExistence type="inferred from homology"/>
<dbReference type="PROSITE" id="PS00216">
    <property type="entry name" value="SUGAR_TRANSPORT_1"/>
    <property type="match status" value="1"/>
</dbReference>
<evidence type="ECO:0000256" key="3">
    <source>
        <dbReference type="ARBA" id="ARBA00022475"/>
    </source>
</evidence>
<organism evidence="14">
    <name type="scientific">Anopheles gambiae</name>
    <name type="common">African malaria mosquito</name>
    <dbReference type="NCBI Taxonomy" id="7165"/>
    <lineage>
        <taxon>Eukaryota</taxon>
        <taxon>Metazoa</taxon>
        <taxon>Ecdysozoa</taxon>
        <taxon>Arthropoda</taxon>
        <taxon>Hexapoda</taxon>
        <taxon>Insecta</taxon>
        <taxon>Pterygota</taxon>
        <taxon>Neoptera</taxon>
        <taxon>Endopterygota</taxon>
        <taxon>Diptera</taxon>
        <taxon>Nematocera</taxon>
        <taxon>Culicoidea</taxon>
        <taxon>Culicidae</taxon>
        <taxon>Anophelinae</taxon>
        <taxon>Anopheles</taxon>
    </lineage>
</organism>
<feature type="transmembrane region" description="Helical" evidence="12">
    <location>
        <begin position="373"/>
        <end position="398"/>
    </location>
</feature>
<evidence type="ECO:0000256" key="5">
    <source>
        <dbReference type="ARBA" id="ARBA00022692"/>
    </source>
</evidence>
<feature type="transmembrane region" description="Helical" evidence="12">
    <location>
        <begin position="82"/>
        <end position="102"/>
    </location>
</feature>
<evidence type="ECO:0000256" key="10">
    <source>
        <dbReference type="ARBA" id="ARBA00060205"/>
    </source>
</evidence>
<feature type="transmembrane region" description="Helical" evidence="12">
    <location>
        <begin position="109"/>
        <end position="128"/>
    </location>
</feature>
<dbReference type="PANTHER" id="PTHR48021">
    <property type="match status" value="1"/>
</dbReference>
<dbReference type="STRING" id="7165.Q7Q3G3"/>
<dbReference type="FunFam" id="1.20.1250.20:FF:000055">
    <property type="entry name" value="Facilitated trehalose transporter Tret1-2 homolog"/>
    <property type="match status" value="1"/>
</dbReference>
<dbReference type="VEuPathDB" id="VectorBase:AGAMI1_012988"/>
<evidence type="ECO:0000256" key="11">
    <source>
        <dbReference type="ARBA" id="ARBA00069106"/>
    </source>
</evidence>
<evidence type="ECO:0000259" key="13">
    <source>
        <dbReference type="PROSITE" id="PS50850"/>
    </source>
</evidence>
<dbReference type="PROSITE" id="PS50850">
    <property type="entry name" value="MFS"/>
    <property type="match status" value="1"/>
</dbReference>
<dbReference type="GO" id="GO:0015574">
    <property type="term" value="F:trehalose transmembrane transporter activity"/>
    <property type="evidence" value="ECO:0007669"/>
    <property type="project" value="UniProtKB-ARBA"/>
</dbReference>
<sequence length="497" mass="54826">MTTSSWILRLLLHRNECLASFSGKFPTTVSCIVSDLVFPILSAATLCIFMVVCCVAWSSPALPKLLNQPNPQVSITPGDGSWIASIQAISGIFGLILAGLIVDRFGRKWPFIASALPVIAGWIMIALARTALLLYIARFLFGISYGMAYGIISIYIGEITSDEVRGAAASLITVLAKLAILFEYSVGPYVSFETLAWLSMVGPVLFLLTFVWMPESPHYLLGRGRIAEARRSLQWLRRTMDVEEELYCTRKSIERTASERGSMRELFLPAYRNNIIIVLILTFGMQMAGIQAVLVYAQTIFSQISSDLTDAQMSIVLGVVQMVTVSFPVFLVDRVGRRPLLLWSSAGSCIGLLLVSIYFTLQAAGVNVESFGWVSFVGLLFFVISYAFGMATVPFAIMSEIFPKNIRAHANALFGILSGVAIFAVLKLFQIALDNVGAYLPFWVFTVSIGLTFGFVFLYIPETKGKSLDEVQEIIAGWHLCPVVSAIINYKPFRFHL</sequence>
<name>Q7Q3G3_ANOGA</name>
<dbReference type="InterPro" id="IPR005829">
    <property type="entry name" value="Sugar_transporter_CS"/>
</dbReference>
<dbReference type="eggNOG" id="KOG0254">
    <property type="taxonomic scope" value="Eukaryota"/>
</dbReference>
<dbReference type="GO" id="GO:0005886">
    <property type="term" value="C:plasma membrane"/>
    <property type="evidence" value="ECO:0007669"/>
    <property type="project" value="UniProtKB-SubCell"/>
</dbReference>
<reference evidence="14" key="3">
    <citation type="journal article" date="2004" name="Trends Parasitol.">
        <title>The Anopheles gambiae genome: an update.</title>
        <authorList>
            <person name="Mongin E."/>
            <person name="Louis C."/>
            <person name="Holt R.A."/>
            <person name="Birney E."/>
            <person name="Collins F.H."/>
        </authorList>
    </citation>
    <scope>NUCLEOTIDE SEQUENCE</scope>
    <source>
        <strain evidence="14">PEST</strain>
    </source>
</reference>
<dbReference type="InterPro" id="IPR003663">
    <property type="entry name" value="Sugar/inositol_transpt"/>
</dbReference>
<dbReference type="PRINTS" id="PR00171">
    <property type="entry name" value="SUGRTRNSPORT"/>
</dbReference>
<feature type="transmembrane region" description="Helical" evidence="12">
    <location>
        <begin position="36"/>
        <end position="62"/>
    </location>
</feature>
<keyword evidence="2" id="KW-0813">Transport</keyword>
<feature type="transmembrane region" description="Helical" evidence="12">
    <location>
        <begin position="194"/>
        <end position="213"/>
    </location>
</feature>
<feature type="transmembrane region" description="Helical" evidence="12">
    <location>
        <begin position="439"/>
        <end position="460"/>
    </location>
</feature>
<evidence type="ECO:0000313" key="14">
    <source>
        <dbReference type="EMBL" id="EAA12163.3"/>
    </source>
</evidence>
<dbReference type="PaxDb" id="7165-AGAP007859-PA"/>
<accession>Q7Q3G3</accession>
<dbReference type="AlphaFoldDB" id="Q7Q3G3"/>
<feature type="transmembrane region" description="Helical" evidence="12">
    <location>
        <begin position="275"/>
        <end position="301"/>
    </location>
</feature>
<dbReference type="Pfam" id="PF00083">
    <property type="entry name" value="Sugar_tr"/>
    <property type="match status" value="1"/>
</dbReference>
<evidence type="ECO:0000256" key="1">
    <source>
        <dbReference type="ARBA" id="ARBA00004651"/>
    </source>
</evidence>
<dbReference type="VEuPathDB" id="VectorBase:AGAP007859"/>
<keyword evidence="3" id="KW-1003">Cell membrane</keyword>
<dbReference type="InterPro" id="IPR036259">
    <property type="entry name" value="MFS_trans_sf"/>
</dbReference>
<reference evidence="14" key="4">
    <citation type="journal article" date="2007" name="Genome Biol.">
        <title>Update of the Anopheles gambiae PEST genome assembly.</title>
        <authorList>
            <person name="Sharakhova M.V."/>
            <person name="Hammond M.P."/>
            <person name="Lobo N.F."/>
            <person name="Krzywinski J."/>
            <person name="Unger M.F."/>
            <person name="Hillenmeyer M.E."/>
            <person name="Bruggner R.V."/>
            <person name="Birney E."/>
            <person name="Collins F.H."/>
        </authorList>
    </citation>
    <scope>NUCLEOTIDE SEQUENCE</scope>
    <source>
        <strain evidence="14">PEST</strain>
    </source>
</reference>
<evidence type="ECO:0000256" key="6">
    <source>
        <dbReference type="ARBA" id="ARBA00022989"/>
    </source>
</evidence>
<dbReference type="PANTHER" id="PTHR48021:SF46">
    <property type="entry name" value="MAJOR FACILITATOR SUPERFAMILY (MFS) PROFILE DOMAIN-CONTAINING PROTEIN"/>
    <property type="match status" value="1"/>
</dbReference>
<dbReference type="EMBL" id="AAAB01008964">
    <property type="protein sequence ID" value="EAA12163.3"/>
    <property type="molecule type" value="Genomic_DNA"/>
</dbReference>
<keyword evidence="8" id="KW-0325">Glycoprotein</keyword>
<gene>
    <name evidence="14" type="ORF">AgaP_AGAP007859</name>
</gene>
<keyword evidence="4" id="KW-0762">Sugar transport</keyword>
<dbReference type="InterPro" id="IPR050549">
    <property type="entry name" value="MFS_Trehalose_Transporter"/>
</dbReference>
<dbReference type="HOGENOM" id="CLU_001265_30_5_1"/>
<evidence type="ECO:0000256" key="2">
    <source>
        <dbReference type="ARBA" id="ARBA00022448"/>
    </source>
</evidence>
<dbReference type="PhylomeDB" id="Q7Q3G3"/>
<feature type="domain" description="Major facilitator superfamily (MFS) profile" evidence="13">
    <location>
        <begin position="40"/>
        <end position="464"/>
    </location>
</feature>
<evidence type="ECO:0000256" key="7">
    <source>
        <dbReference type="ARBA" id="ARBA00023136"/>
    </source>
</evidence>
<dbReference type="InterPro" id="IPR020846">
    <property type="entry name" value="MFS_dom"/>
</dbReference>
<feature type="non-terminal residue" evidence="14">
    <location>
        <position position="497"/>
    </location>
</feature>
<evidence type="ECO:0000256" key="8">
    <source>
        <dbReference type="ARBA" id="ARBA00023180"/>
    </source>
</evidence>
<feature type="transmembrane region" description="Helical" evidence="12">
    <location>
        <begin position="340"/>
        <end position="361"/>
    </location>
</feature>
<reference evidence="14" key="1">
    <citation type="journal article" date="2002" name="Science">
        <title>The genome sequence of the malaria mosquito Anopheles gambiae.</title>
        <authorList>
            <person name="Holt R.A."/>
            <person name="Subramanian G.M."/>
            <person name="Halpern A."/>
            <person name="Sutton G.G."/>
            <person name="Charlab R."/>
            <person name="Nusskern D.R."/>
            <person name="Wincker P."/>
            <person name="Clark A.G."/>
            <person name="Ribeiro J.M."/>
            <person name="Wides R."/>
            <person name="Salzberg S.L."/>
            <person name="Loftus B."/>
            <person name="Yandell M."/>
            <person name="Majoros W.H."/>
            <person name="Rusch D.B."/>
            <person name="Lai Z."/>
            <person name="Kraft C.L."/>
            <person name="Abril J.F."/>
            <person name="Anthouard V."/>
            <person name="Arensburger P."/>
            <person name="Atkinson P.W."/>
            <person name="Baden H."/>
            <person name="de Berardinis V."/>
            <person name="Baldwin D."/>
            <person name="Benes V."/>
            <person name="Biedler J."/>
            <person name="Blass C."/>
            <person name="Bolanos R."/>
            <person name="Boscus D."/>
            <person name="Barnstead M."/>
            <person name="Cai S."/>
            <person name="Center A."/>
            <person name="Chaturverdi K."/>
            <person name="Christophides G.K."/>
            <person name="Chrystal M.A."/>
            <person name="Clamp M."/>
            <person name="Cravchik A."/>
            <person name="Curwen V."/>
            <person name="Dana A."/>
            <person name="Delcher A."/>
            <person name="Dew I."/>
            <person name="Evans C.A."/>
            <person name="Flanigan M."/>
            <person name="Grundschober-Freimoser A."/>
            <person name="Friedli L."/>
            <person name="Gu Z."/>
            <person name="Guan P."/>
            <person name="Guigo R."/>
            <person name="Hillenmeyer M.E."/>
            <person name="Hladun S.L."/>
            <person name="Hogan J.R."/>
            <person name="Hong Y.S."/>
            <person name="Hoover J."/>
            <person name="Jaillon O."/>
            <person name="Ke Z."/>
            <person name="Kodira C."/>
            <person name="Kokoza E."/>
            <person name="Koutsos A."/>
            <person name="Letunic I."/>
            <person name="Levitsky A."/>
            <person name="Liang Y."/>
            <person name="Lin J.J."/>
            <person name="Lobo N.F."/>
            <person name="Lopez J.R."/>
            <person name="Malek J.A."/>
            <person name="McIntosh T.C."/>
            <person name="Meister S."/>
            <person name="Miller J."/>
            <person name="Mobarry C."/>
            <person name="Mongin E."/>
            <person name="Murphy S.D."/>
            <person name="O'Brochta D.A."/>
            <person name="Pfannkoch C."/>
            <person name="Qi R."/>
            <person name="Regier M.A."/>
            <person name="Remington K."/>
            <person name="Shao H."/>
            <person name="Sharakhova M.V."/>
            <person name="Sitter C.D."/>
            <person name="Shetty J."/>
            <person name="Smith T.J."/>
            <person name="Strong R."/>
            <person name="Sun J."/>
            <person name="Thomasova D."/>
            <person name="Ton L.Q."/>
            <person name="Topalis P."/>
            <person name="Tu Z."/>
            <person name="Unger M.F."/>
            <person name="Walenz B."/>
            <person name="Wang A."/>
            <person name="Wang J."/>
            <person name="Wang M."/>
            <person name="Wang X."/>
            <person name="Woodford K.J."/>
            <person name="Wortman J.R."/>
            <person name="Wu M."/>
            <person name="Yao A."/>
            <person name="Zdobnov E.M."/>
            <person name="Zhang H."/>
            <person name="Zhao Q."/>
            <person name="Zhao S."/>
            <person name="Zhu S.C."/>
            <person name="Zhimulev I."/>
            <person name="Coluzzi M."/>
            <person name="della Torre A."/>
            <person name="Roth C.W."/>
            <person name="Louis C."/>
            <person name="Kalush F."/>
            <person name="Mural R.J."/>
            <person name="Myers E.W."/>
            <person name="Adams M.D."/>
            <person name="Smith H.O."/>
            <person name="Broder S."/>
            <person name="Gardner M.J."/>
            <person name="Fraser C.M."/>
            <person name="Birney E."/>
            <person name="Bork P."/>
            <person name="Brey P.T."/>
            <person name="Venter J.C."/>
            <person name="Weissenbach J."/>
            <person name="Kafatos F.C."/>
            <person name="Collins F.H."/>
            <person name="Hoffman S.L."/>
        </authorList>
    </citation>
    <scope>NUCLEOTIDE SEQUENCE [LARGE SCALE GENOMIC DNA]</scope>
    <source>
        <strain evidence="14">PEST</strain>
    </source>
</reference>
<comment type="caution">
    <text evidence="14">The sequence shown here is derived from an EMBL/GenBank/DDBJ whole genome shotgun (WGS) entry which is preliminary data.</text>
</comment>
<protein>
    <recommendedName>
        <fullName evidence="11">Facilitated trehalose transporter Tret1</fullName>
    </recommendedName>
</protein>
<feature type="transmembrane region" description="Helical" evidence="12">
    <location>
        <begin position="164"/>
        <end position="182"/>
    </location>
</feature>
<dbReference type="Gene3D" id="1.20.1250.20">
    <property type="entry name" value="MFS general substrate transporter like domains"/>
    <property type="match status" value="1"/>
</dbReference>
<evidence type="ECO:0000256" key="4">
    <source>
        <dbReference type="ARBA" id="ARBA00022597"/>
    </source>
</evidence>
<feature type="transmembrane region" description="Helical" evidence="12">
    <location>
        <begin position="134"/>
        <end position="157"/>
    </location>
</feature>
<reference evidence="14" key="2">
    <citation type="submission" date="2002-03" db="EMBL/GenBank/DDBJ databases">
        <authorList>
            <consortium name="The Anopheles Genome Sequencing Consortium"/>
        </authorList>
    </citation>
    <scope>NUCLEOTIDE SEQUENCE</scope>
    <source>
        <strain evidence="14">PEST</strain>
    </source>
</reference>
<comment type="function">
    <text evidence="10">High-capacity facilitative transporter for trehalose. Does not transport maltose, sucrose or lactose. Mediates the bidirectional transfer of trehalose. Responsible for the transport of trehalose synthesized in the fat body and the incorporation of trehalose into other tissues that require a carbon source, thereby regulating trehalose levels in the hemolymph.</text>
</comment>
<dbReference type="InterPro" id="IPR005828">
    <property type="entry name" value="MFS_sugar_transport-like"/>
</dbReference>
<feature type="transmembrane region" description="Helical" evidence="12">
    <location>
        <begin position="313"/>
        <end position="333"/>
    </location>
</feature>
<keyword evidence="6 12" id="KW-1133">Transmembrane helix</keyword>
<dbReference type="PROSITE" id="PS00217">
    <property type="entry name" value="SUGAR_TRANSPORT_2"/>
    <property type="match status" value="1"/>
</dbReference>
<keyword evidence="7 12" id="KW-0472">Membrane</keyword>
<comment type="similarity">
    <text evidence="9">Belongs to the major facilitator superfamily. Sugar transporter (TC 2.A.1.1) family. Trehalose transporter subfamily.</text>
</comment>